<feature type="transmembrane region" description="Helical" evidence="8">
    <location>
        <begin position="205"/>
        <end position="225"/>
    </location>
</feature>
<gene>
    <name evidence="9" type="ORF">CERSUDRAFT_137451</name>
</gene>
<comment type="subcellular location">
    <subcellularLocation>
        <location evidence="1">Membrane</location>
        <topology evidence="1">Multi-pass membrane protein</topology>
    </subcellularLocation>
</comment>
<evidence type="ECO:0000256" key="5">
    <source>
        <dbReference type="ARBA" id="ARBA00022989"/>
    </source>
</evidence>
<evidence type="ECO:0000256" key="1">
    <source>
        <dbReference type="ARBA" id="ARBA00004141"/>
    </source>
</evidence>
<comment type="similarity">
    <text evidence="2 7">Belongs to the purine-cytosine permease (2.A.39) family.</text>
</comment>
<evidence type="ECO:0000256" key="6">
    <source>
        <dbReference type="ARBA" id="ARBA00023136"/>
    </source>
</evidence>
<feature type="transmembrane region" description="Helical" evidence="8">
    <location>
        <begin position="163"/>
        <end position="185"/>
    </location>
</feature>
<keyword evidence="6 7" id="KW-0472">Membrane</keyword>
<keyword evidence="5 8" id="KW-1133">Transmembrane helix</keyword>
<accession>M2RF08</accession>
<dbReference type="OrthoDB" id="2116389at2759"/>
<evidence type="ECO:0000256" key="4">
    <source>
        <dbReference type="ARBA" id="ARBA00022692"/>
    </source>
</evidence>
<dbReference type="Proteomes" id="UP000016930">
    <property type="component" value="Unassembled WGS sequence"/>
</dbReference>
<evidence type="ECO:0000256" key="8">
    <source>
        <dbReference type="SAM" id="Phobius"/>
    </source>
</evidence>
<evidence type="ECO:0000313" key="9">
    <source>
        <dbReference type="EMBL" id="EMD37032.1"/>
    </source>
</evidence>
<dbReference type="EMBL" id="KB445797">
    <property type="protein sequence ID" value="EMD37032.1"/>
    <property type="molecule type" value="Genomic_DNA"/>
</dbReference>
<evidence type="ECO:0000313" key="10">
    <source>
        <dbReference type="Proteomes" id="UP000016930"/>
    </source>
</evidence>
<feature type="transmembrane region" description="Helical" evidence="8">
    <location>
        <begin position="397"/>
        <end position="419"/>
    </location>
</feature>
<dbReference type="HOGENOM" id="CLU_026016_2_0_1"/>
<dbReference type="GO" id="GO:0022857">
    <property type="term" value="F:transmembrane transporter activity"/>
    <property type="evidence" value="ECO:0007669"/>
    <property type="project" value="InterPro"/>
</dbReference>
<name>M2RF08_CERS8</name>
<dbReference type="PIRSF" id="PIRSF002744">
    <property type="entry name" value="Pur-cyt_permease"/>
    <property type="match status" value="1"/>
</dbReference>
<feature type="transmembrane region" description="Helical" evidence="8">
    <location>
        <begin position="507"/>
        <end position="526"/>
    </location>
</feature>
<evidence type="ECO:0000256" key="7">
    <source>
        <dbReference type="PIRNR" id="PIRNR002744"/>
    </source>
</evidence>
<evidence type="ECO:0000256" key="2">
    <source>
        <dbReference type="ARBA" id="ARBA00008974"/>
    </source>
</evidence>
<dbReference type="STRING" id="914234.M2RF08"/>
<feature type="transmembrane region" description="Helical" evidence="8">
    <location>
        <begin position="94"/>
        <end position="113"/>
    </location>
</feature>
<feature type="transmembrane region" description="Helical" evidence="8">
    <location>
        <begin position="125"/>
        <end position="143"/>
    </location>
</feature>
<dbReference type="AlphaFoldDB" id="M2RF08"/>
<reference evidence="9 10" key="1">
    <citation type="journal article" date="2012" name="Proc. Natl. Acad. Sci. U.S.A.">
        <title>Comparative genomics of Ceriporiopsis subvermispora and Phanerochaete chrysosporium provide insight into selective ligninolysis.</title>
        <authorList>
            <person name="Fernandez-Fueyo E."/>
            <person name="Ruiz-Duenas F.J."/>
            <person name="Ferreira P."/>
            <person name="Floudas D."/>
            <person name="Hibbett D.S."/>
            <person name="Canessa P."/>
            <person name="Larrondo L.F."/>
            <person name="James T.Y."/>
            <person name="Seelenfreund D."/>
            <person name="Lobos S."/>
            <person name="Polanco R."/>
            <person name="Tello M."/>
            <person name="Honda Y."/>
            <person name="Watanabe T."/>
            <person name="Watanabe T."/>
            <person name="Ryu J.S."/>
            <person name="Kubicek C.P."/>
            <person name="Schmoll M."/>
            <person name="Gaskell J."/>
            <person name="Hammel K.E."/>
            <person name="St John F.J."/>
            <person name="Vanden Wymelenberg A."/>
            <person name="Sabat G."/>
            <person name="Splinter BonDurant S."/>
            <person name="Syed K."/>
            <person name="Yadav J.S."/>
            <person name="Doddapaneni H."/>
            <person name="Subramanian V."/>
            <person name="Lavin J.L."/>
            <person name="Oguiza J.A."/>
            <person name="Perez G."/>
            <person name="Pisabarro A.G."/>
            <person name="Ramirez L."/>
            <person name="Santoyo F."/>
            <person name="Master E."/>
            <person name="Coutinho P.M."/>
            <person name="Henrissat B."/>
            <person name="Lombard V."/>
            <person name="Magnuson J.K."/>
            <person name="Kuees U."/>
            <person name="Hori C."/>
            <person name="Igarashi K."/>
            <person name="Samejima M."/>
            <person name="Held B.W."/>
            <person name="Barry K.W."/>
            <person name="LaButti K.M."/>
            <person name="Lapidus A."/>
            <person name="Lindquist E.A."/>
            <person name="Lucas S.M."/>
            <person name="Riley R."/>
            <person name="Salamov A.A."/>
            <person name="Hoffmeister D."/>
            <person name="Schwenk D."/>
            <person name="Hadar Y."/>
            <person name="Yarden O."/>
            <person name="de Vries R.P."/>
            <person name="Wiebenga A."/>
            <person name="Stenlid J."/>
            <person name="Eastwood D."/>
            <person name="Grigoriev I.V."/>
            <person name="Berka R.M."/>
            <person name="Blanchette R.A."/>
            <person name="Kersten P."/>
            <person name="Martinez A.T."/>
            <person name="Vicuna R."/>
            <person name="Cullen D."/>
        </authorList>
    </citation>
    <scope>NUCLEOTIDE SEQUENCE [LARGE SCALE GENOMIC DNA]</scope>
    <source>
        <strain evidence="9 10">B</strain>
    </source>
</reference>
<feature type="transmembrane region" description="Helical" evidence="8">
    <location>
        <begin position="425"/>
        <end position="447"/>
    </location>
</feature>
<sequence>MGCYLDCLVPRCDLLPLSASMSHSDEKSSTSREFKEELGDVTDIQAVDIESQEHSRKAPWIVKATSWLLKWGVELEDIDPIPDERRTNPRLYQLFFVWFSANANIFTYVPGTVGPAFYGLGIRDSFLIIVVVDIMCTISLYPFSAVFGPKLGTRSMVFARFCWGYYAALIPTVLNVVSMQGYLIINTIIGGQTLGATSAHLGASLGIVIIGLLALLVTFCGVHILNWYETVAWIPNVITFIVMLGAGGKHLVNAPLTNAIPASAAAIMTFGATLAATNVSWATLTPDYGVYHDRKASSWRIFIYVYLGFIVSSMLAHLIGAAFTAAAFSVPSWQAGLGNGNDIGGLVGAILEPVGGFGKFLLVLVALTSPSACAPTMYTACTSFMTIAPVFAKVPRFLFAIASTALLIPVGIVGATKFYSTFVDILSIVGYWLAAHFAISLLEHFVFRRGEYSAYEVQQAWNKPRHPNLPRGYASLLTFACTVGLVVVCMDQVWYTGPIARAGTGDMGMLVGFLGGSAVYLGARWAERRWIVGKRPSVETIAVETSVHAQF</sequence>
<proteinExistence type="inferred from homology"/>
<organism evidence="9 10">
    <name type="scientific">Ceriporiopsis subvermispora (strain B)</name>
    <name type="common">White-rot fungus</name>
    <name type="synonym">Gelatoporia subvermispora</name>
    <dbReference type="NCBI Taxonomy" id="914234"/>
    <lineage>
        <taxon>Eukaryota</taxon>
        <taxon>Fungi</taxon>
        <taxon>Dikarya</taxon>
        <taxon>Basidiomycota</taxon>
        <taxon>Agaricomycotina</taxon>
        <taxon>Agaricomycetes</taxon>
        <taxon>Polyporales</taxon>
        <taxon>Gelatoporiaceae</taxon>
        <taxon>Gelatoporia</taxon>
    </lineage>
</organism>
<dbReference type="PANTHER" id="PTHR31806">
    <property type="entry name" value="PURINE-CYTOSINE PERMEASE FCY2-RELATED"/>
    <property type="match status" value="1"/>
</dbReference>
<feature type="transmembrane region" description="Helical" evidence="8">
    <location>
        <begin position="473"/>
        <end position="495"/>
    </location>
</feature>
<dbReference type="InterPro" id="IPR001248">
    <property type="entry name" value="Pur-cyt_permease"/>
</dbReference>
<dbReference type="InterPro" id="IPR026030">
    <property type="entry name" value="Pur-cyt_permease_Fcy2/21/22"/>
</dbReference>
<feature type="transmembrane region" description="Helical" evidence="8">
    <location>
        <begin position="301"/>
        <end position="328"/>
    </location>
</feature>
<dbReference type="Pfam" id="PF02133">
    <property type="entry name" value="Transp_cyt_pur"/>
    <property type="match status" value="1"/>
</dbReference>
<keyword evidence="3 7" id="KW-0813">Transport</keyword>
<feature type="transmembrane region" description="Helical" evidence="8">
    <location>
        <begin position="360"/>
        <end position="385"/>
    </location>
</feature>
<protein>
    <recommendedName>
        <fullName evidence="11">Purine-cytosine permease</fullName>
    </recommendedName>
</protein>
<dbReference type="GO" id="GO:0005886">
    <property type="term" value="C:plasma membrane"/>
    <property type="evidence" value="ECO:0007669"/>
    <property type="project" value="TreeGrafter"/>
</dbReference>
<dbReference type="Gene3D" id="1.10.4160.10">
    <property type="entry name" value="Hydantoin permease"/>
    <property type="match status" value="1"/>
</dbReference>
<keyword evidence="10" id="KW-1185">Reference proteome</keyword>
<evidence type="ECO:0000256" key="3">
    <source>
        <dbReference type="ARBA" id="ARBA00022448"/>
    </source>
</evidence>
<evidence type="ECO:0008006" key="11">
    <source>
        <dbReference type="Google" id="ProtNLM"/>
    </source>
</evidence>
<keyword evidence="4 8" id="KW-0812">Transmembrane</keyword>
<feature type="transmembrane region" description="Helical" evidence="8">
    <location>
        <begin position="258"/>
        <end position="281"/>
    </location>
</feature>
<dbReference type="PANTHER" id="PTHR31806:SF5">
    <property type="entry name" value="PURINE-CYTOSINE PERMEASE FCY21"/>
    <property type="match status" value="1"/>
</dbReference>
<feature type="transmembrane region" description="Helical" evidence="8">
    <location>
        <begin position="232"/>
        <end position="252"/>
    </location>
</feature>